<name>A0A7J7JJ62_BUGNE</name>
<protein>
    <submittedName>
        <fullName evidence="1">Uncharacterized protein</fullName>
    </submittedName>
</protein>
<dbReference type="EMBL" id="VXIV02002300">
    <property type="protein sequence ID" value="KAF6026320.1"/>
    <property type="molecule type" value="Genomic_DNA"/>
</dbReference>
<dbReference type="Proteomes" id="UP000593567">
    <property type="component" value="Unassembled WGS sequence"/>
</dbReference>
<evidence type="ECO:0000313" key="1">
    <source>
        <dbReference type="EMBL" id="KAF6026320.1"/>
    </source>
</evidence>
<gene>
    <name evidence="1" type="ORF">EB796_015369</name>
</gene>
<reference evidence="1" key="1">
    <citation type="submission" date="2020-06" db="EMBL/GenBank/DDBJ databases">
        <title>Draft genome of Bugula neritina, a colonial animal packing powerful symbionts and potential medicines.</title>
        <authorList>
            <person name="Rayko M."/>
        </authorList>
    </citation>
    <scope>NUCLEOTIDE SEQUENCE [LARGE SCALE GENOMIC DNA]</scope>
    <source>
        <strain evidence="1">Kwan_BN1</strain>
    </source>
</reference>
<comment type="caution">
    <text evidence="1">The sequence shown here is derived from an EMBL/GenBank/DDBJ whole genome shotgun (WGS) entry which is preliminary data.</text>
</comment>
<dbReference type="AlphaFoldDB" id="A0A7J7JJ62"/>
<proteinExistence type="predicted"/>
<sequence length="193" mass="21498">MFLSAKVHERIKEVNGDVLPVPRYTPGENETTLNVSCRDVEHSFWFGGNTFMTFDIQRRAPLTVQIAYTSPSLPDVYVDETITFRCTSTGFSNLKSLVLRYNETYASHGCERSNDKWVGVSSEVVGVEVSGGFTEQCAAVGDVNGFNITLQVTLSNNLVTGTFDCMGFEKGKLEKLCLLQSLSFQLSKWLLRV</sequence>
<keyword evidence="2" id="KW-1185">Reference proteome</keyword>
<accession>A0A7J7JJ62</accession>
<evidence type="ECO:0000313" key="2">
    <source>
        <dbReference type="Proteomes" id="UP000593567"/>
    </source>
</evidence>
<organism evidence="1 2">
    <name type="scientific">Bugula neritina</name>
    <name type="common">Brown bryozoan</name>
    <name type="synonym">Sertularia neritina</name>
    <dbReference type="NCBI Taxonomy" id="10212"/>
    <lineage>
        <taxon>Eukaryota</taxon>
        <taxon>Metazoa</taxon>
        <taxon>Spiralia</taxon>
        <taxon>Lophotrochozoa</taxon>
        <taxon>Bryozoa</taxon>
        <taxon>Gymnolaemata</taxon>
        <taxon>Cheilostomatida</taxon>
        <taxon>Flustrina</taxon>
        <taxon>Buguloidea</taxon>
        <taxon>Bugulidae</taxon>
        <taxon>Bugula</taxon>
    </lineage>
</organism>